<dbReference type="InterPro" id="IPR017871">
    <property type="entry name" value="ABC_transporter-like_CS"/>
</dbReference>
<organism evidence="6 7">
    <name type="scientific">Candidatus Clostridium radicumherbarum</name>
    <dbReference type="NCBI Taxonomy" id="3381662"/>
    <lineage>
        <taxon>Bacteria</taxon>
        <taxon>Bacillati</taxon>
        <taxon>Bacillota</taxon>
        <taxon>Clostridia</taxon>
        <taxon>Eubacteriales</taxon>
        <taxon>Clostridiaceae</taxon>
        <taxon>Clostridium</taxon>
    </lineage>
</organism>
<evidence type="ECO:0000256" key="2">
    <source>
        <dbReference type="ARBA" id="ARBA00022448"/>
    </source>
</evidence>
<dbReference type="RefSeq" id="WP_406763208.1">
    <property type="nucleotide sequence ID" value="NZ_JBJHZY010000001.1"/>
</dbReference>
<dbReference type="Gene3D" id="3.40.50.300">
    <property type="entry name" value="P-loop containing nucleotide triphosphate hydrolases"/>
    <property type="match status" value="1"/>
</dbReference>
<dbReference type="GO" id="GO:0005524">
    <property type="term" value="F:ATP binding"/>
    <property type="evidence" value="ECO:0007669"/>
    <property type="project" value="UniProtKB-KW"/>
</dbReference>
<evidence type="ECO:0000313" key="7">
    <source>
        <dbReference type="Proteomes" id="UP001623661"/>
    </source>
</evidence>
<evidence type="ECO:0000256" key="1">
    <source>
        <dbReference type="ARBA" id="ARBA00005417"/>
    </source>
</evidence>
<gene>
    <name evidence="6" type="ORF">ACJDUH_00590</name>
</gene>
<evidence type="ECO:0000313" key="6">
    <source>
        <dbReference type="EMBL" id="MFL0266577.1"/>
    </source>
</evidence>
<comment type="similarity">
    <text evidence="1">Belongs to the ABC transporter superfamily.</text>
</comment>
<dbReference type="Pfam" id="PF00005">
    <property type="entry name" value="ABC_tran"/>
    <property type="match status" value="1"/>
</dbReference>
<dbReference type="SMART" id="SM00382">
    <property type="entry name" value="AAA"/>
    <property type="match status" value="1"/>
</dbReference>
<evidence type="ECO:0000259" key="5">
    <source>
        <dbReference type="PROSITE" id="PS50893"/>
    </source>
</evidence>
<sequence length="243" mass="27507">MEKVLEVKEVTKKYKNGRGIENISFDIYKGDIYGFLGPNGAGKTTLMKIITGLVKADKGEVKIFEYNLNNAFEKAMERVGAIVEDASAYEYMSAYNNLKLSARLYSKVNKKDIEEVLELVGLLKYKDEKVSDFSLGMKQRLAIASALLSRPDFVILDEPTNGLDIEGVVEIRNTIKNLAESKGISFFISSHQIHEIELVCNRVGIIYNGRLIREGLVSEILYNNKESLEDFFIRQLKESRMEA</sequence>
<comment type="caution">
    <text evidence="6">The sequence shown here is derived from an EMBL/GenBank/DDBJ whole genome shotgun (WGS) entry which is preliminary data.</text>
</comment>
<name>A0ABW8TMF4_9CLOT</name>
<dbReference type="InterPro" id="IPR003439">
    <property type="entry name" value="ABC_transporter-like_ATP-bd"/>
</dbReference>
<accession>A0ABW8TMF4</accession>
<keyword evidence="3" id="KW-0547">Nucleotide-binding</keyword>
<dbReference type="EMBL" id="JBJHZY010000001">
    <property type="protein sequence ID" value="MFL0266577.1"/>
    <property type="molecule type" value="Genomic_DNA"/>
</dbReference>
<feature type="domain" description="ABC transporter" evidence="5">
    <location>
        <begin position="5"/>
        <end position="233"/>
    </location>
</feature>
<evidence type="ECO:0000256" key="4">
    <source>
        <dbReference type="ARBA" id="ARBA00022840"/>
    </source>
</evidence>
<dbReference type="InterPro" id="IPR027417">
    <property type="entry name" value="P-loop_NTPase"/>
</dbReference>
<keyword evidence="7" id="KW-1185">Reference proteome</keyword>
<protein>
    <submittedName>
        <fullName evidence="6">ABC transporter ATP-binding protein</fullName>
    </submittedName>
</protein>
<keyword evidence="2" id="KW-0813">Transport</keyword>
<dbReference type="PANTHER" id="PTHR43335">
    <property type="entry name" value="ABC TRANSPORTER, ATP-BINDING PROTEIN"/>
    <property type="match status" value="1"/>
</dbReference>
<keyword evidence="4 6" id="KW-0067">ATP-binding</keyword>
<dbReference type="PROSITE" id="PS50893">
    <property type="entry name" value="ABC_TRANSPORTER_2"/>
    <property type="match status" value="1"/>
</dbReference>
<dbReference type="Proteomes" id="UP001623661">
    <property type="component" value="Unassembled WGS sequence"/>
</dbReference>
<dbReference type="SUPFAM" id="SSF52540">
    <property type="entry name" value="P-loop containing nucleoside triphosphate hydrolases"/>
    <property type="match status" value="1"/>
</dbReference>
<reference evidence="6 7" key="1">
    <citation type="submission" date="2024-11" db="EMBL/GenBank/DDBJ databases">
        <authorList>
            <person name="Heng Y.C."/>
            <person name="Lim A.C.H."/>
            <person name="Lee J.K.Y."/>
            <person name="Kittelmann S."/>
        </authorList>
    </citation>
    <scope>NUCLEOTIDE SEQUENCE [LARGE SCALE GENOMIC DNA]</scope>
    <source>
        <strain evidence="6 7">WILCCON 0202</strain>
    </source>
</reference>
<dbReference type="PROSITE" id="PS00211">
    <property type="entry name" value="ABC_TRANSPORTER_1"/>
    <property type="match status" value="1"/>
</dbReference>
<evidence type="ECO:0000256" key="3">
    <source>
        <dbReference type="ARBA" id="ARBA00022741"/>
    </source>
</evidence>
<proteinExistence type="inferred from homology"/>
<dbReference type="PANTHER" id="PTHR43335:SF4">
    <property type="entry name" value="ABC TRANSPORTER, ATP-BINDING PROTEIN"/>
    <property type="match status" value="1"/>
</dbReference>
<dbReference type="InterPro" id="IPR003593">
    <property type="entry name" value="AAA+_ATPase"/>
</dbReference>